<protein>
    <submittedName>
        <fullName evidence="2">Uncharacterized protein</fullName>
    </submittedName>
</protein>
<evidence type="ECO:0000256" key="1">
    <source>
        <dbReference type="SAM" id="SignalP"/>
    </source>
</evidence>
<proteinExistence type="predicted"/>
<gene>
    <name evidence="2" type="ORF">H9Y04_43815</name>
</gene>
<accession>A0ABR7SY24</accession>
<evidence type="ECO:0000313" key="3">
    <source>
        <dbReference type="Proteomes" id="UP000642284"/>
    </source>
</evidence>
<reference evidence="2 3" key="1">
    <citation type="submission" date="2020-08" db="EMBL/GenBank/DDBJ databases">
        <title>Genemic of Streptomyces polyaspartic.</title>
        <authorList>
            <person name="Liu W."/>
        </authorList>
    </citation>
    <scope>NUCLEOTIDE SEQUENCE [LARGE SCALE GENOMIC DNA]</scope>
    <source>
        <strain evidence="2 3">TRM66268-LWL</strain>
    </source>
</reference>
<comment type="caution">
    <text evidence="2">The sequence shown here is derived from an EMBL/GenBank/DDBJ whole genome shotgun (WGS) entry which is preliminary data.</text>
</comment>
<evidence type="ECO:0000313" key="2">
    <source>
        <dbReference type="EMBL" id="MBC9719456.1"/>
    </source>
</evidence>
<dbReference type="InterPro" id="IPR006311">
    <property type="entry name" value="TAT_signal"/>
</dbReference>
<keyword evidence="1" id="KW-0732">Signal</keyword>
<dbReference type="RefSeq" id="WP_187819859.1">
    <property type="nucleotide sequence ID" value="NZ_JACTVJ010000043.1"/>
</dbReference>
<organism evidence="2 3">
    <name type="scientific">Streptomyces polyasparticus</name>
    <dbReference type="NCBI Taxonomy" id="2767826"/>
    <lineage>
        <taxon>Bacteria</taxon>
        <taxon>Bacillati</taxon>
        <taxon>Actinomycetota</taxon>
        <taxon>Actinomycetes</taxon>
        <taxon>Kitasatosporales</taxon>
        <taxon>Streptomycetaceae</taxon>
        <taxon>Streptomyces</taxon>
    </lineage>
</organism>
<keyword evidence="3" id="KW-1185">Reference proteome</keyword>
<dbReference type="Proteomes" id="UP000642284">
    <property type="component" value="Unassembled WGS sequence"/>
</dbReference>
<feature type="signal peptide" evidence="1">
    <location>
        <begin position="1"/>
        <end position="35"/>
    </location>
</feature>
<feature type="chain" id="PRO_5045598133" evidence="1">
    <location>
        <begin position="36"/>
        <end position="73"/>
    </location>
</feature>
<dbReference type="EMBL" id="JACTVJ010000043">
    <property type="protein sequence ID" value="MBC9719456.1"/>
    <property type="molecule type" value="Genomic_DNA"/>
</dbReference>
<name>A0ABR7SY24_9ACTN</name>
<dbReference type="PROSITE" id="PS51318">
    <property type="entry name" value="TAT"/>
    <property type="match status" value="1"/>
</dbReference>
<sequence>MNYTDPVPSLGRRRLIGAAGAAALAAGLTAPHAHAAAAGRDVTKIFADIDSFDPDKFVAHLTDDVVFRFANNP</sequence>